<evidence type="ECO:0000313" key="2">
    <source>
        <dbReference type="EMBL" id="KAJ2932057.1"/>
    </source>
</evidence>
<keyword evidence="1" id="KW-0732">Signal</keyword>
<sequence>MLTRLPLAIPFLFPVILIHGFSDVPALSGSWKLVEKFLSEMGVEYFTPQIPPYGGIEERSMVLIRQIAARYCGQTVHLFGHSMGGINARDIASRAMTFNLGFRIQTVTTFGTPHRGVKMINFAPSMPDALGQTLGAIIGTDFRAFGNLTHWYMSNYNRQIENNPSVRYFSWAGFTEIPTLLFAPVHPSSRLFGQTDGLVNTSSAVWDNDLGPGTHLGTVEGLDHVATISVMTASATIPHLKAAQTGEIAPVMPIQNNLILASTRRVEAATNAALAPTRAMLGIFGLGF</sequence>
<evidence type="ECO:0000256" key="1">
    <source>
        <dbReference type="SAM" id="SignalP"/>
    </source>
</evidence>
<evidence type="ECO:0008006" key="4">
    <source>
        <dbReference type="Google" id="ProtNLM"/>
    </source>
</evidence>
<organism evidence="2 3">
    <name type="scientific">Candolleomyces eurysporus</name>
    <dbReference type="NCBI Taxonomy" id="2828524"/>
    <lineage>
        <taxon>Eukaryota</taxon>
        <taxon>Fungi</taxon>
        <taxon>Dikarya</taxon>
        <taxon>Basidiomycota</taxon>
        <taxon>Agaricomycotina</taxon>
        <taxon>Agaricomycetes</taxon>
        <taxon>Agaricomycetidae</taxon>
        <taxon>Agaricales</taxon>
        <taxon>Agaricineae</taxon>
        <taxon>Psathyrellaceae</taxon>
        <taxon>Candolleomyces</taxon>
    </lineage>
</organism>
<gene>
    <name evidence="2" type="ORF">H1R20_g5045</name>
</gene>
<dbReference type="EMBL" id="JANBPK010000784">
    <property type="protein sequence ID" value="KAJ2932057.1"/>
    <property type="molecule type" value="Genomic_DNA"/>
</dbReference>
<dbReference type="OrthoDB" id="5592486at2759"/>
<dbReference type="InterPro" id="IPR029058">
    <property type="entry name" value="AB_hydrolase_fold"/>
</dbReference>
<feature type="non-terminal residue" evidence="2">
    <location>
        <position position="1"/>
    </location>
</feature>
<feature type="signal peptide" evidence="1">
    <location>
        <begin position="1"/>
        <end position="20"/>
    </location>
</feature>
<accession>A0A9W8JCD8</accession>
<evidence type="ECO:0000313" key="3">
    <source>
        <dbReference type="Proteomes" id="UP001140091"/>
    </source>
</evidence>
<comment type="caution">
    <text evidence="2">The sequence shown here is derived from an EMBL/GenBank/DDBJ whole genome shotgun (WGS) entry which is preliminary data.</text>
</comment>
<feature type="chain" id="PRO_5040742619" description="Triacylglycerol lipase" evidence="1">
    <location>
        <begin position="21"/>
        <end position="288"/>
    </location>
</feature>
<dbReference type="AlphaFoldDB" id="A0A9W8JCD8"/>
<name>A0A9W8JCD8_9AGAR</name>
<proteinExistence type="predicted"/>
<dbReference type="SUPFAM" id="SSF53474">
    <property type="entry name" value="alpha/beta-Hydrolases"/>
    <property type="match status" value="1"/>
</dbReference>
<keyword evidence="3" id="KW-1185">Reference proteome</keyword>
<reference evidence="2" key="1">
    <citation type="submission" date="2022-06" db="EMBL/GenBank/DDBJ databases">
        <title>Genome Sequence of Candolleomyces eurysporus.</title>
        <authorList>
            <person name="Buettner E."/>
        </authorList>
    </citation>
    <scope>NUCLEOTIDE SEQUENCE</scope>
    <source>
        <strain evidence="2">VTCC 930004</strain>
    </source>
</reference>
<protein>
    <recommendedName>
        <fullName evidence="4">Triacylglycerol lipase</fullName>
    </recommendedName>
</protein>
<dbReference type="Proteomes" id="UP001140091">
    <property type="component" value="Unassembled WGS sequence"/>
</dbReference>
<dbReference type="Gene3D" id="3.40.50.1820">
    <property type="entry name" value="alpha/beta hydrolase"/>
    <property type="match status" value="1"/>
</dbReference>